<accession>A0A7X6I712</accession>
<keyword evidence="1" id="KW-0812">Transmembrane</keyword>
<feature type="transmembrane region" description="Helical" evidence="1">
    <location>
        <begin position="62"/>
        <end position="82"/>
    </location>
</feature>
<keyword evidence="3" id="KW-1185">Reference proteome</keyword>
<gene>
    <name evidence="2" type="ORF">RAMLITH_13610</name>
</gene>
<name>A0A7X6I712_9BURK</name>
<evidence type="ECO:0008006" key="4">
    <source>
        <dbReference type="Google" id="ProtNLM"/>
    </source>
</evidence>
<reference evidence="2 3" key="1">
    <citation type="journal article" date="2020" name="Nature">
        <title>Bacterial chemolithoautotrophy via manganese oxidation.</title>
        <authorList>
            <person name="Yu H."/>
            <person name="Leadbetter J.R."/>
        </authorList>
    </citation>
    <scope>NUCLEOTIDE SEQUENCE [LARGE SCALE GENOMIC DNA]</scope>
    <source>
        <strain evidence="2 3">RBP-1</strain>
    </source>
</reference>
<sequence>MENSDLLDLAEKAGYENLRGHLAHAETLAREATSTATLLLAGTGGALTYAIRWFDTTPASPAVWGAVATTAWLATLSATLVIRCLRTVRTEMLYNEPLNLYKPDLNIGLTEARRWELENLQDRITLTKTRNKPIARWLDRVRIAAAATPLVFLGAAALGAYL</sequence>
<comment type="caution">
    <text evidence="2">The sequence shown here is derived from an EMBL/GenBank/DDBJ whole genome shotgun (WGS) entry which is preliminary data.</text>
</comment>
<evidence type="ECO:0000313" key="3">
    <source>
        <dbReference type="Proteomes" id="UP000521868"/>
    </source>
</evidence>
<dbReference type="EMBL" id="VTOX01000004">
    <property type="protein sequence ID" value="NKE66861.1"/>
    <property type="molecule type" value="Genomic_DNA"/>
</dbReference>
<organism evidence="2 3">
    <name type="scientific">Ramlibacter lithotrophicus</name>
    <dbReference type="NCBI Taxonomy" id="2606681"/>
    <lineage>
        <taxon>Bacteria</taxon>
        <taxon>Pseudomonadati</taxon>
        <taxon>Pseudomonadota</taxon>
        <taxon>Betaproteobacteria</taxon>
        <taxon>Burkholderiales</taxon>
        <taxon>Comamonadaceae</taxon>
        <taxon>Ramlibacter</taxon>
    </lineage>
</organism>
<dbReference type="RefSeq" id="WP_168107978.1">
    <property type="nucleotide sequence ID" value="NZ_VTOX01000004.1"/>
</dbReference>
<feature type="transmembrane region" description="Helical" evidence="1">
    <location>
        <begin position="141"/>
        <end position="161"/>
    </location>
</feature>
<dbReference type="AlphaFoldDB" id="A0A7X6I712"/>
<proteinExistence type="predicted"/>
<evidence type="ECO:0000313" key="2">
    <source>
        <dbReference type="EMBL" id="NKE66861.1"/>
    </source>
</evidence>
<evidence type="ECO:0000256" key="1">
    <source>
        <dbReference type="SAM" id="Phobius"/>
    </source>
</evidence>
<keyword evidence="1" id="KW-0472">Membrane</keyword>
<keyword evidence="1" id="KW-1133">Transmembrane helix</keyword>
<dbReference type="Proteomes" id="UP000521868">
    <property type="component" value="Unassembled WGS sequence"/>
</dbReference>
<protein>
    <recommendedName>
        <fullName evidence="4">SLATT domain-containing protein</fullName>
    </recommendedName>
</protein>